<proteinExistence type="predicted"/>
<gene>
    <name evidence="1" type="ordered locus">NGK_1234</name>
</gene>
<dbReference type="KEGG" id="ngk:NGK_1234"/>
<evidence type="ECO:0000313" key="2">
    <source>
        <dbReference type="Proteomes" id="UP000002564"/>
    </source>
</evidence>
<accession>B4RM74</accession>
<protein>
    <submittedName>
        <fullName evidence="1">Uncharacterized protein</fullName>
    </submittedName>
</protein>
<dbReference type="HOGENOM" id="CLU_3027565_0_0_4"/>
<sequence length="55" mass="6337">MSVFCHSRFRFQQTAFKQLKEKGQIAQGSPFNQIRISIPGNFGHLTVSAFLPRRQ</sequence>
<dbReference type="EMBL" id="CP001050">
    <property type="protein sequence ID" value="ACF29910.1"/>
    <property type="molecule type" value="Genomic_DNA"/>
</dbReference>
<organism evidence="1 2">
    <name type="scientific">Neisseria gonorrhoeae (strain NCCP11945)</name>
    <dbReference type="NCBI Taxonomy" id="521006"/>
    <lineage>
        <taxon>Bacteria</taxon>
        <taxon>Pseudomonadati</taxon>
        <taxon>Pseudomonadota</taxon>
        <taxon>Betaproteobacteria</taxon>
        <taxon>Neisseriales</taxon>
        <taxon>Neisseriaceae</taxon>
        <taxon>Neisseria</taxon>
    </lineage>
</organism>
<dbReference type="AlphaFoldDB" id="B4RM74"/>
<name>B4RM74_NEIG2</name>
<evidence type="ECO:0000313" key="1">
    <source>
        <dbReference type="EMBL" id="ACF29910.1"/>
    </source>
</evidence>
<dbReference type="Proteomes" id="UP000002564">
    <property type="component" value="Chromosome"/>
</dbReference>
<reference evidence="1 2" key="1">
    <citation type="journal article" date="2008" name="J. Bacteriol.">
        <title>Complete genome sequence of Neisseria gonorrhoeae NCCP11945.</title>
        <authorList>
            <person name="Chung G.T."/>
            <person name="Yoo J.S."/>
            <person name="Oh H.B."/>
            <person name="Lee Y.S."/>
            <person name="Cha S.H."/>
            <person name="Kim S.J."/>
            <person name="Yoo C.K."/>
        </authorList>
    </citation>
    <scope>NUCLEOTIDE SEQUENCE [LARGE SCALE GENOMIC DNA]</scope>
    <source>
        <strain evidence="1 2">NCCP11945</strain>
    </source>
</reference>